<feature type="region of interest" description="Disordered" evidence="1">
    <location>
        <begin position="1"/>
        <end position="38"/>
    </location>
</feature>
<evidence type="ECO:0000313" key="3">
    <source>
        <dbReference type="Proteomes" id="UP000176222"/>
    </source>
</evidence>
<dbReference type="Proteomes" id="UP000176222">
    <property type="component" value="Unassembled WGS sequence"/>
</dbReference>
<evidence type="ECO:0000256" key="1">
    <source>
        <dbReference type="SAM" id="MobiDB-lite"/>
    </source>
</evidence>
<protein>
    <submittedName>
        <fullName evidence="2">Uncharacterized protein</fullName>
    </submittedName>
</protein>
<name>A0A1G2QFC6_9BACT</name>
<comment type="caution">
    <text evidence="2">The sequence shown here is derived from an EMBL/GenBank/DDBJ whole genome shotgun (WGS) entry which is preliminary data.</text>
</comment>
<sequence>MEKHPLHLKNPELQTSPEVDRAVERQERRTDQKVPNDPTERIEAYLDRLENIFLNPDERKRERNLEMFRDKIYDTLVIKPEQVPESYFELQKQVAREHGQAIENIPLNVRDQMIETIIADQKHSLDQWIDYLTSEDVAYPPWFKYLVWRNVIKLSQFDKTLGKFKDRTESTVAPYPDIYRAPLAKILDIYEQAIKDKTNLRDSEVQANFSKRFAKLYAELISESLAVRIENKEEVKGVWVKYSKGNMAEADKLFESVQAKGTGWCVEGRTTAQNYIKQGDFYVYYTEDNNGLPTQPRMAIQMNGTQIGQIRGVLNHQELEPIMADVLETKLKEFGPEADSYQKKNSDMKKMTAIEKKSQSGIALSKDDLVFLYEIGAPIEGFGYDRDPRIAELRQGRNPEEDMMTIFECAKEQIAHSAAEIDDDTIAYVGPWNVAVYQIIKKYPQIQHLYESFPDQKIFMMTQETDQRINSLAKAEEVLKAKNIYISNWAQDILQKTDFSREAKTYKLVQFTVEQLGFSSGATTDQIYAKAQELGLKLCPAEVGPRLRLQYDGKDWKLIAMKQITDRGGLPSVFYLLAGGGQLGLYADDAHPDRGWGSGRRFVFLS</sequence>
<dbReference type="STRING" id="1802436.A2370_02925"/>
<organism evidence="2 3">
    <name type="scientific">Candidatus Vogelbacteria bacterium RIFOXYB1_FULL_42_16</name>
    <dbReference type="NCBI Taxonomy" id="1802436"/>
    <lineage>
        <taxon>Bacteria</taxon>
        <taxon>Candidatus Vogeliibacteriota</taxon>
    </lineage>
</organism>
<gene>
    <name evidence="2" type="ORF">A2370_02925</name>
</gene>
<reference evidence="2 3" key="1">
    <citation type="journal article" date="2016" name="Nat. Commun.">
        <title>Thousands of microbial genomes shed light on interconnected biogeochemical processes in an aquifer system.</title>
        <authorList>
            <person name="Anantharaman K."/>
            <person name="Brown C.T."/>
            <person name="Hug L.A."/>
            <person name="Sharon I."/>
            <person name="Castelle C.J."/>
            <person name="Probst A.J."/>
            <person name="Thomas B.C."/>
            <person name="Singh A."/>
            <person name="Wilkins M.J."/>
            <person name="Karaoz U."/>
            <person name="Brodie E.L."/>
            <person name="Williams K.H."/>
            <person name="Hubbard S.S."/>
            <person name="Banfield J.F."/>
        </authorList>
    </citation>
    <scope>NUCLEOTIDE SEQUENCE [LARGE SCALE GENOMIC DNA]</scope>
</reference>
<dbReference type="EMBL" id="MHTH01000005">
    <property type="protein sequence ID" value="OHA59113.1"/>
    <property type="molecule type" value="Genomic_DNA"/>
</dbReference>
<evidence type="ECO:0000313" key="2">
    <source>
        <dbReference type="EMBL" id="OHA59113.1"/>
    </source>
</evidence>
<dbReference type="AlphaFoldDB" id="A0A1G2QFC6"/>
<accession>A0A1G2QFC6</accession>
<proteinExistence type="predicted"/>
<feature type="compositionally biased region" description="Basic and acidic residues" evidence="1">
    <location>
        <begin position="18"/>
        <end position="38"/>
    </location>
</feature>